<evidence type="ECO:0000256" key="6">
    <source>
        <dbReference type="ARBA" id="ARBA00023004"/>
    </source>
</evidence>
<reference evidence="11 12" key="1">
    <citation type="submission" date="2018-04" db="EMBL/GenBank/DDBJ databases">
        <title>Genomic Encyclopedia of Type Strains, Phase IV (KMG-IV): sequencing the most valuable type-strain genomes for metagenomic binning, comparative biology and taxonomic classification.</title>
        <authorList>
            <person name="Goeker M."/>
        </authorList>
    </citation>
    <scope>NUCLEOTIDE SEQUENCE [LARGE SCALE GENOMIC DNA]</scope>
    <source>
        <strain evidence="11 12">DSM 20705</strain>
    </source>
</reference>
<dbReference type="Proteomes" id="UP000245793">
    <property type="component" value="Unassembled WGS sequence"/>
</dbReference>
<dbReference type="EMBL" id="QEKV01000005">
    <property type="protein sequence ID" value="PVY94344.1"/>
    <property type="molecule type" value="Genomic_DNA"/>
</dbReference>
<proteinExistence type="inferred from homology"/>
<keyword evidence="6 8" id="KW-0408">Iron</keyword>
<keyword evidence="9" id="KW-0963">Cytoplasm</keyword>
<evidence type="ECO:0000256" key="7">
    <source>
        <dbReference type="ARBA" id="ARBA00048035"/>
    </source>
</evidence>
<dbReference type="EC" id="1.16.3.2" evidence="9"/>
<evidence type="ECO:0000313" key="12">
    <source>
        <dbReference type="Proteomes" id="UP000245793"/>
    </source>
</evidence>
<organism evidence="11 12">
    <name type="scientific">Ezakiella coagulans</name>
    <dbReference type="NCBI Taxonomy" id="46507"/>
    <lineage>
        <taxon>Bacteria</taxon>
        <taxon>Bacillati</taxon>
        <taxon>Bacillota</taxon>
        <taxon>Tissierellia</taxon>
        <taxon>Ezakiella</taxon>
    </lineage>
</organism>
<dbReference type="PANTHER" id="PTHR11431">
    <property type="entry name" value="FERRITIN"/>
    <property type="match status" value="1"/>
</dbReference>
<feature type="domain" description="Ferritin-like diiron" evidence="10">
    <location>
        <begin position="1"/>
        <end position="145"/>
    </location>
</feature>
<evidence type="ECO:0000313" key="11">
    <source>
        <dbReference type="EMBL" id="PVY94344.1"/>
    </source>
</evidence>
<dbReference type="FunFam" id="1.20.1260.10:FF:000001">
    <property type="entry name" value="Non-heme ferritin"/>
    <property type="match status" value="1"/>
</dbReference>
<comment type="similarity">
    <text evidence="2 9">Belongs to the ferritin family. Prokaryotic subfamily.</text>
</comment>
<dbReference type="CDD" id="cd01055">
    <property type="entry name" value="Nonheme_Ferritin"/>
    <property type="match status" value="1"/>
</dbReference>
<dbReference type="GO" id="GO:0006879">
    <property type="term" value="P:intracellular iron ion homeostasis"/>
    <property type="evidence" value="ECO:0007669"/>
    <property type="project" value="UniProtKB-KW"/>
</dbReference>
<dbReference type="InterPro" id="IPR009040">
    <property type="entry name" value="Ferritin-like_diiron"/>
</dbReference>
<accession>A0A2U1E323</accession>
<dbReference type="InterPro" id="IPR012347">
    <property type="entry name" value="Ferritin-like"/>
</dbReference>
<keyword evidence="5" id="KW-0560">Oxidoreductase</keyword>
<feature type="binding site" evidence="8">
    <location>
        <position position="127"/>
    </location>
    <ligand>
        <name>Fe cation</name>
        <dbReference type="ChEBI" id="CHEBI:24875"/>
        <label>1</label>
    </ligand>
</feature>
<evidence type="ECO:0000256" key="8">
    <source>
        <dbReference type="PIRSR" id="PIRSR601519-1"/>
    </source>
</evidence>
<feature type="binding site" evidence="8">
    <location>
        <position position="94"/>
    </location>
    <ligand>
        <name>Fe cation</name>
        <dbReference type="ChEBI" id="CHEBI:24875"/>
        <label>1</label>
    </ligand>
</feature>
<protein>
    <recommendedName>
        <fullName evidence="9">Ferritin</fullName>
        <ecNumber evidence="9">1.16.3.2</ecNumber>
    </recommendedName>
</protein>
<keyword evidence="4 8" id="KW-0479">Metal-binding</keyword>
<dbReference type="PROSITE" id="PS50905">
    <property type="entry name" value="FERRITIN_LIKE"/>
    <property type="match status" value="1"/>
</dbReference>
<dbReference type="InterPro" id="IPR001519">
    <property type="entry name" value="Ferritin"/>
</dbReference>
<keyword evidence="3 9" id="KW-0409">Iron storage</keyword>
<dbReference type="PANTHER" id="PTHR11431:SF127">
    <property type="entry name" value="BACTERIAL NON-HEME FERRITIN"/>
    <property type="match status" value="1"/>
</dbReference>
<evidence type="ECO:0000256" key="4">
    <source>
        <dbReference type="ARBA" id="ARBA00022723"/>
    </source>
</evidence>
<sequence>MISERLAKAINEQLNFELASGYIYKGMEAYFGKEGYDGFKHFMKLQAEEEYEHHQKFAEFLYEVDCTVEYKAIPDVKNDYESPKAAIESALEHEKEVTKRIHNLYQIALEEKDYEAITTLDWFLNEQVEEEDNFRHILDQYDLLDDAKTTTYWIDKELGKRQ</sequence>
<comment type="function">
    <text evidence="1 9">Iron-storage protein.</text>
</comment>
<evidence type="ECO:0000256" key="1">
    <source>
        <dbReference type="ARBA" id="ARBA00002485"/>
    </source>
</evidence>
<dbReference type="AlphaFoldDB" id="A0A2U1E323"/>
<dbReference type="SUPFAM" id="SSF47240">
    <property type="entry name" value="Ferritin-like"/>
    <property type="match status" value="1"/>
</dbReference>
<gene>
    <name evidence="11" type="ORF">C7381_10547</name>
</gene>
<evidence type="ECO:0000256" key="3">
    <source>
        <dbReference type="ARBA" id="ARBA00022434"/>
    </source>
</evidence>
<dbReference type="Gene3D" id="1.20.1260.10">
    <property type="match status" value="1"/>
</dbReference>
<dbReference type="InterPro" id="IPR009078">
    <property type="entry name" value="Ferritin-like_SF"/>
</dbReference>
<dbReference type="GO" id="GO:0042802">
    <property type="term" value="F:identical protein binding"/>
    <property type="evidence" value="ECO:0007669"/>
    <property type="project" value="UniProtKB-ARBA"/>
</dbReference>
<comment type="subcellular location">
    <subcellularLocation>
        <location evidence="9">Cytoplasm</location>
    </subcellularLocation>
</comment>
<evidence type="ECO:0000256" key="5">
    <source>
        <dbReference type="ARBA" id="ARBA00023002"/>
    </source>
</evidence>
<dbReference type="GO" id="GO:0008198">
    <property type="term" value="F:ferrous iron binding"/>
    <property type="evidence" value="ECO:0007669"/>
    <property type="project" value="TreeGrafter"/>
</dbReference>
<dbReference type="GO" id="GO:0005829">
    <property type="term" value="C:cytosol"/>
    <property type="evidence" value="ECO:0007669"/>
    <property type="project" value="TreeGrafter"/>
</dbReference>
<comment type="caution">
    <text evidence="11">The sequence shown here is derived from an EMBL/GenBank/DDBJ whole genome shotgun (WGS) entry which is preliminary data.</text>
</comment>
<keyword evidence="12" id="KW-1185">Reference proteome</keyword>
<feature type="binding site" evidence="8">
    <location>
        <position position="53"/>
    </location>
    <ligand>
        <name>Fe cation</name>
        <dbReference type="ChEBI" id="CHEBI:24875"/>
        <label>1</label>
    </ligand>
</feature>
<dbReference type="GO" id="GO:0008199">
    <property type="term" value="F:ferric iron binding"/>
    <property type="evidence" value="ECO:0007669"/>
    <property type="project" value="InterPro"/>
</dbReference>
<comment type="catalytic activity">
    <reaction evidence="7 9">
        <text>4 Fe(2+) + O2 + 6 H2O = 4 iron(III) oxide-hydroxide + 12 H(+)</text>
        <dbReference type="Rhea" id="RHEA:11972"/>
        <dbReference type="ChEBI" id="CHEBI:15377"/>
        <dbReference type="ChEBI" id="CHEBI:15378"/>
        <dbReference type="ChEBI" id="CHEBI:15379"/>
        <dbReference type="ChEBI" id="CHEBI:29033"/>
        <dbReference type="ChEBI" id="CHEBI:78619"/>
        <dbReference type="EC" id="1.16.3.2"/>
    </reaction>
</comment>
<evidence type="ECO:0000259" key="10">
    <source>
        <dbReference type="PROSITE" id="PS50905"/>
    </source>
</evidence>
<dbReference type="GO" id="GO:0004322">
    <property type="term" value="F:ferroxidase activity"/>
    <property type="evidence" value="ECO:0007669"/>
    <property type="project" value="TreeGrafter"/>
</dbReference>
<dbReference type="Pfam" id="PF00210">
    <property type="entry name" value="Ferritin"/>
    <property type="match status" value="1"/>
</dbReference>
<dbReference type="GO" id="GO:0006826">
    <property type="term" value="P:iron ion transport"/>
    <property type="evidence" value="ECO:0007669"/>
    <property type="project" value="InterPro"/>
</dbReference>
<name>A0A2U1E323_9FIRM</name>
<feature type="binding site" evidence="8">
    <location>
        <position position="17"/>
    </location>
    <ligand>
        <name>Fe cation</name>
        <dbReference type="ChEBI" id="CHEBI:24875"/>
        <label>1</label>
    </ligand>
</feature>
<dbReference type="InterPro" id="IPR008331">
    <property type="entry name" value="Ferritin_DPS_dom"/>
</dbReference>
<evidence type="ECO:0000256" key="9">
    <source>
        <dbReference type="RuleBase" id="RU361145"/>
    </source>
</evidence>
<evidence type="ECO:0000256" key="2">
    <source>
        <dbReference type="ARBA" id="ARBA00006950"/>
    </source>
</evidence>
<feature type="binding site" evidence="8">
    <location>
        <position position="50"/>
    </location>
    <ligand>
        <name>Fe cation</name>
        <dbReference type="ChEBI" id="CHEBI:24875"/>
        <label>1</label>
    </ligand>
</feature>
<dbReference type="RefSeq" id="WP_116480129.1">
    <property type="nucleotide sequence ID" value="NZ_QEKV01000005.1"/>
</dbReference>
<dbReference type="InterPro" id="IPR041719">
    <property type="entry name" value="Ferritin_prok"/>
</dbReference>